<dbReference type="GeneID" id="24163722"/>
<dbReference type="KEGG" id="cim:CIMG_11463"/>
<organism evidence="1 2">
    <name type="scientific">Coccidioides immitis (strain RS)</name>
    <name type="common">Valley fever fungus</name>
    <dbReference type="NCBI Taxonomy" id="246410"/>
    <lineage>
        <taxon>Eukaryota</taxon>
        <taxon>Fungi</taxon>
        <taxon>Dikarya</taxon>
        <taxon>Ascomycota</taxon>
        <taxon>Pezizomycotina</taxon>
        <taxon>Eurotiomycetes</taxon>
        <taxon>Eurotiomycetidae</taxon>
        <taxon>Onygenales</taxon>
        <taxon>Onygenaceae</taxon>
        <taxon>Coccidioides</taxon>
    </lineage>
</organism>
<sequence length="127" mass="14827">MAVKVYSAWSSDLYQSWDPEYGVDWDDIIVEPTRNRAINQQLRQPRGRRARGNDKNATRKIAFQQANQVLRRPTLLPIQSLNGLVYFRRNELNCAVRHYNLVVVVEVRPPLNLEECLYQMDVVTVTP</sequence>
<reference evidence="2" key="2">
    <citation type="journal article" date="2010" name="Genome Res.">
        <title>Population genomic sequencing of Coccidioides fungi reveals recent hybridization and transposon control.</title>
        <authorList>
            <person name="Neafsey D.E."/>
            <person name="Barker B.M."/>
            <person name="Sharpton T.J."/>
            <person name="Stajich J.E."/>
            <person name="Park D.J."/>
            <person name="Whiston E."/>
            <person name="Hung C.-Y."/>
            <person name="McMahan C."/>
            <person name="White J."/>
            <person name="Sykes S."/>
            <person name="Heiman D."/>
            <person name="Young S."/>
            <person name="Zeng Q."/>
            <person name="Abouelleil A."/>
            <person name="Aftuck L."/>
            <person name="Bessette D."/>
            <person name="Brown A."/>
            <person name="FitzGerald M."/>
            <person name="Lui A."/>
            <person name="Macdonald J.P."/>
            <person name="Priest M."/>
            <person name="Orbach M.J."/>
            <person name="Galgiani J.N."/>
            <person name="Kirkland T.N."/>
            <person name="Cole G.T."/>
            <person name="Birren B.W."/>
            <person name="Henn M.R."/>
            <person name="Taylor J.W."/>
            <person name="Rounsley S.D."/>
        </authorList>
    </citation>
    <scope>GENOME REANNOTATION</scope>
    <source>
        <strain evidence="2">RS</strain>
    </source>
</reference>
<evidence type="ECO:0000313" key="1">
    <source>
        <dbReference type="EMBL" id="KJF61091.1"/>
    </source>
</evidence>
<keyword evidence="2" id="KW-1185">Reference proteome</keyword>
<dbReference type="AlphaFoldDB" id="A0A0D8JVX0"/>
<reference evidence="2" key="1">
    <citation type="journal article" date="2009" name="Genome Res.">
        <title>Comparative genomic analyses of the human fungal pathogens Coccidioides and their relatives.</title>
        <authorList>
            <person name="Sharpton T.J."/>
            <person name="Stajich J.E."/>
            <person name="Rounsley S.D."/>
            <person name="Gardner M.J."/>
            <person name="Wortman J.R."/>
            <person name="Jordar V.S."/>
            <person name="Maiti R."/>
            <person name="Kodira C.D."/>
            <person name="Neafsey D.E."/>
            <person name="Zeng Q."/>
            <person name="Hung C.-Y."/>
            <person name="McMahan C."/>
            <person name="Muszewska A."/>
            <person name="Grynberg M."/>
            <person name="Mandel M.A."/>
            <person name="Kellner E.M."/>
            <person name="Barker B.M."/>
            <person name="Galgiani J.N."/>
            <person name="Orbach M.J."/>
            <person name="Kirkland T.N."/>
            <person name="Cole G.T."/>
            <person name="Henn M.R."/>
            <person name="Birren B.W."/>
            <person name="Taylor J.W."/>
        </authorList>
    </citation>
    <scope>NUCLEOTIDE SEQUENCE [LARGE SCALE GENOMIC DNA]</scope>
    <source>
        <strain evidence="2">RS</strain>
    </source>
</reference>
<dbReference type="InParanoid" id="A0A0D8JVX0"/>
<protein>
    <submittedName>
        <fullName evidence="1">Uncharacterized protein</fullName>
    </submittedName>
</protein>
<dbReference type="EMBL" id="GG704914">
    <property type="protein sequence ID" value="KJF61091.1"/>
    <property type="molecule type" value="Genomic_DNA"/>
</dbReference>
<evidence type="ECO:0000313" key="2">
    <source>
        <dbReference type="Proteomes" id="UP000001261"/>
    </source>
</evidence>
<dbReference type="RefSeq" id="XP_012213886.1">
    <property type="nucleotide sequence ID" value="XM_012358463.1"/>
</dbReference>
<dbReference type="VEuPathDB" id="FungiDB:CIMG_11463"/>
<proteinExistence type="predicted"/>
<name>A0A0D8JVX0_COCIM</name>
<gene>
    <name evidence="1" type="ORF">CIMG_11463</name>
</gene>
<accession>A0A0D8JVX0</accession>
<dbReference type="Proteomes" id="UP000001261">
    <property type="component" value="Unassembled WGS sequence"/>
</dbReference>